<organism evidence="9 10">
    <name type="scientific">Panicum miliaceum</name>
    <name type="common">Proso millet</name>
    <name type="synonym">Broomcorn millet</name>
    <dbReference type="NCBI Taxonomy" id="4540"/>
    <lineage>
        <taxon>Eukaryota</taxon>
        <taxon>Viridiplantae</taxon>
        <taxon>Streptophyta</taxon>
        <taxon>Embryophyta</taxon>
        <taxon>Tracheophyta</taxon>
        <taxon>Spermatophyta</taxon>
        <taxon>Magnoliopsida</taxon>
        <taxon>Liliopsida</taxon>
        <taxon>Poales</taxon>
        <taxon>Poaceae</taxon>
        <taxon>PACMAD clade</taxon>
        <taxon>Panicoideae</taxon>
        <taxon>Panicodae</taxon>
        <taxon>Paniceae</taxon>
        <taxon>Panicinae</taxon>
        <taxon>Panicum</taxon>
        <taxon>Panicum sect. Panicum</taxon>
    </lineage>
</organism>
<name>A0A3L6SI84_PANMI</name>
<keyword evidence="5" id="KW-0862">Zinc</keyword>
<dbReference type="PANTHER" id="PTHR14155">
    <property type="entry name" value="RING FINGER DOMAIN-CONTAINING"/>
    <property type="match status" value="1"/>
</dbReference>
<gene>
    <name evidence="9" type="ORF">C2845_PM02G17520</name>
</gene>
<evidence type="ECO:0000256" key="7">
    <source>
        <dbReference type="PROSITE-ProRule" id="PRU00175"/>
    </source>
</evidence>
<keyword evidence="10" id="KW-1185">Reference proteome</keyword>
<evidence type="ECO:0000256" key="5">
    <source>
        <dbReference type="ARBA" id="ARBA00022833"/>
    </source>
</evidence>
<sequence>MGVCIHCALKIEVSFSITVDMMYCEATALLQGCVMASPECCIRYEAMAPGVDTMQLPACEHVYHVECITKWFNVKPTCPVCRENYLEFLPAAYKVLGERMRAVRE</sequence>
<evidence type="ECO:0000313" key="10">
    <source>
        <dbReference type="Proteomes" id="UP000275267"/>
    </source>
</evidence>
<dbReference type="OrthoDB" id="4348522at2759"/>
<evidence type="ECO:0000256" key="3">
    <source>
        <dbReference type="ARBA" id="ARBA00022723"/>
    </source>
</evidence>
<comment type="caution">
    <text evidence="9">The sequence shown here is derived from an EMBL/GenBank/DDBJ whole genome shotgun (WGS) entry which is preliminary data.</text>
</comment>
<keyword evidence="3" id="KW-0479">Metal-binding</keyword>
<dbReference type="STRING" id="4540.A0A3L6SI84"/>
<evidence type="ECO:0000256" key="1">
    <source>
        <dbReference type="ARBA" id="ARBA00000900"/>
    </source>
</evidence>
<dbReference type="EC" id="2.3.2.27" evidence="2"/>
<evidence type="ECO:0000259" key="8">
    <source>
        <dbReference type="PROSITE" id="PS50089"/>
    </source>
</evidence>
<feature type="domain" description="RING-type" evidence="8">
    <location>
        <begin position="40"/>
        <end position="82"/>
    </location>
</feature>
<dbReference type="InterPro" id="IPR053238">
    <property type="entry name" value="RING-H2_zinc_finger"/>
</dbReference>
<dbReference type="InterPro" id="IPR001841">
    <property type="entry name" value="Znf_RING"/>
</dbReference>
<dbReference type="Pfam" id="PF13639">
    <property type="entry name" value="zf-RING_2"/>
    <property type="match status" value="1"/>
</dbReference>
<comment type="similarity">
    <text evidence="6">Belongs to the RING-type zinc finger family. ATL subfamily.</text>
</comment>
<dbReference type="Proteomes" id="UP000275267">
    <property type="component" value="Unassembled WGS sequence"/>
</dbReference>
<evidence type="ECO:0000256" key="2">
    <source>
        <dbReference type="ARBA" id="ARBA00012483"/>
    </source>
</evidence>
<comment type="catalytic activity">
    <reaction evidence="1">
        <text>S-ubiquitinyl-[E2 ubiquitin-conjugating enzyme]-L-cysteine + [acceptor protein]-L-lysine = [E2 ubiquitin-conjugating enzyme]-L-cysteine + N(6)-ubiquitinyl-[acceptor protein]-L-lysine.</text>
        <dbReference type="EC" id="2.3.2.27"/>
    </reaction>
</comment>
<evidence type="ECO:0000256" key="4">
    <source>
        <dbReference type="ARBA" id="ARBA00022771"/>
    </source>
</evidence>
<dbReference type="PANTHER" id="PTHR14155:SF610">
    <property type="entry name" value="OS01G0755700 PROTEIN"/>
    <property type="match status" value="1"/>
</dbReference>
<dbReference type="InterPro" id="IPR013083">
    <property type="entry name" value="Znf_RING/FYVE/PHD"/>
</dbReference>
<dbReference type="AlphaFoldDB" id="A0A3L6SI84"/>
<protein>
    <recommendedName>
        <fullName evidence="2">RING-type E3 ubiquitin transferase</fullName>
        <ecNumber evidence="2">2.3.2.27</ecNumber>
    </recommendedName>
</protein>
<dbReference type="GO" id="GO:0061630">
    <property type="term" value="F:ubiquitin protein ligase activity"/>
    <property type="evidence" value="ECO:0007669"/>
    <property type="project" value="UniProtKB-EC"/>
</dbReference>
<proteinExistence type="inferred from homology"/>
<keyword evidence="4 7" id="KW-0863">Zinc-finger</keyword>
<reference evidence="10" key="1">
    <citation type="journal article" date="2019" name="Nat. Commun.">
        <title>The genome of broomcorn millet.</title>
        <authorList>
            <person name="Zou C."/>
            <person name="Miki D."/>
            <person name="Li D."/>
            <person name="Tang Q."/>
            <person name="Xiao L."/>
            <person name="Rajput S."/>
            <person name="Deng P."/>
            <person name="Jia W."/>
            <person name="Huang R."/>
            <person name="Zhang M."/>
            <person name="Sun Y."/>
            <person name="Hu J."/>
            <person name="Fu X."/>
            <person name="Schnable P.S."/>
            <person name="Li F."/>
            <person name="Zhang H."/>
            <person name="Feng B."/>
            <person name="Zhu X."/>
            <person name="Liu R."/>
            <person name="Schnable J.C."/>
            <person name="Zhu J.-K."/>
            <person name="Zhang H."/>
        </authorList>
    </citation>
    <scope>NUCLEOTIDE SEQUENCE [LARGE SCALE GENOMIC DNA]</scope>
</reference>
<accession>A0A3L6SI84</accession>
<dbReference type="SUPFAM" id="SSF57850">
    <property type="entry name" value="RING/U-box"/>
    <property type="match status" value="1"/>
</dbReference>
<evidence type="ECO:0000256" key="6">
    <source>
        <dbReference type="ARBA" id="ARBA00024209"/>
    </source>
</evidence>
<dbReference type="Gene3D" id="3.30.40.10">
    <property type="entry name" value="Zinc/RING finger domain, C3HC4 (zinc finger)"/>
    <property type="match status" value="1"/>
</dbReference>
<evidence type="ECO:0000313" key="9">
    <source>
        <dbReference type="EMBL" id="RLN19873.1"/>
    </source>
</evidence>
<dbReference type="GO" id="GO:0008270">
    <property type="term" value="F:zinc ion binding"/>
    <property type="evidence" value="ECO:0007669"/>
    <property type="project" value="UniProtKB-KW"/>
</dbReference>
<dbReference type="EMBL" id="PQIB02000005">
    <property type="protein sequence ID" value="RLN19873.1"/>
    <property type="molecule type" value="Genomic_DNA"/>
</dbReference>
<dbReference type="PROSITE" id="PS50089">
    <property type="entry name" value="ZF_RING_2"/>
    <property type="match status" value="1"/>
</dbReference>